<evidence type="ECO:0000259" key="9">
    <source>
        <dbReference type="Pfam" id="PF10141"/>
    </source>
</evidence>
<dbReference type="NCBIfam" id="TIGR00644">
    <property type="entry name" value="recJ"/>
    <property type="match status" value="1"/>
</dbReference>
<dbReference type="Pfam" id="PF01368">
    <property type="entry name" value="DHH"/>
    <property type="match status" value="1"/>
</dbReference>
<dbReference type="InterPro" id="IPR038763">
    <property type="entry name" value="DHH_sf"/>
</dbReference>
<dbReference type="PANTHER" id="PTHR30255:SF2">
    <property type="entry name" value="SINGLE-STRANDED-DNA-SPECIFIC EXONUCLEASE RECJ"/>
    <property type="match status" value="1"/>
</dbReference>
<evidence type="ECO:0000313" key="12">
    <source>
        <dbReference type="Proteomes" id="UP001597343"/>
    </source>
</evidence>
<evidence type="ECO:0000256" key="4">
    <source>
        <dbReference type="ARBA" id="ARBA00022801"/>
    </source>
</evidence>
<keyword evidence="6" id="KW-0175">Coiled coil</keyword>
<dbReference type="Proteomes" id="UP001597343">
    <property type="component" value="Unassembled WGS sequence"/>
</dbReference>
<evidence type="ECO:0000256" key="2">
    <source>
        <dbReference type="ARBA" id="ARBA00019841"/>
    </source>
</evidence>
<feature type="coiled-coil region" evidence="6">
    <location>
        <begin position="419"/>
        <end position="446"/>
    </location>
</feature>
<dbReference type="InterPro" id="IPR004610">
    <property type="entry name" value="RecJ"/>
</dbReference>
<dbReference type="Gene3D" id="3.90.1640.30">
    <property type="match status" value="1"/>
</dbReference>
<dbReference type="PANTHER" id="PTHR30255">
    <property type="entry name" value="SINGLE-STRANDED-DNA-SPECIFIC EXONUCLEASE RECJ"/>
    <property type="match status" value="1"/>
</dbReference>
<feature type="domain" description="DDH" evidence="7">
    <location>
        <begin position="81"/>
        <end position="225"/>
    </location>
</feature>
<proteinExistence type="inferred from homology"/>
<dbReference type="SUPFAM" id="SSF64182">
    <property type="entry name" value="DHH phosphoesterases"/>
    <property type="match status" value="1"/>
</dbReference>
<keyword evidence="4" id="KW-0378">Hydrolase</keyword>
<keyword evidence="3" id="KW-0540">Nuclease</keyword>
<gene>
    <name evidence="11" type="primary">recJ</name>
    <name evidence="11" type="ORF">ACFSOY_04865</name>
</gene>
<protein>
    <recommendedName>
        <fullName evidence="2">Single-stranded-DNA-specific exonuclease RecJ</fullName>
    </recommendedName>
</protein>
<evidence type="ECO:0000256" key="1">
    <source>
        <dbReference type="ARBA" id="ARBA00005915"/>
    </source>
</evidence>
<dbReference type="RefSeq" id="WP_386044395.1">
    <property type="nucleotide sequence ID" value="NZ_JBHUIO010000002.1"/>
</dbReference>
<dbReference type="InterPro" id="IPR018779">
    <property type="entry name" value="RecJ_C"/>
</dbReference>
<dbReference type="Gene3D" id="3.10.310.30">
    <property type="match status" value="1"/>
</dbReference>
<dbReference type="Pfam" id="PF02272">
    <property type="entry name" value="DHHA1"/>
    <property type="match status" value="1"/>
</dbReference>
<dbReference type="EMBL" id="JBHUIO010000002">
    <property type="protein sequence ID" value="MFD2169352.1"/>
    <property type="molecule type" value="Genomic_DNA"/>
</dbReference>
<feature type="domain" description="DHHA1" evidence="8">
    <location>
        <begin position="344"/>
        <end position="438"/>
    </location>
</feature>
<evidence type="ECO:0000259" key="7">
    <source>
        <dbReference type="Pfam" id="PF01368"/>
    </source>
</evidence>
<evidence type="ECO:0000313" key="11">
    <source>
        <dbReference type="EMBL" id="MFD2169352.1"/>
    </source>
</evidence>
<dbReference type="GO" id="GO:0004527">
    <property type="term" value="F:exonuclease activity"/>
    <property type="evidence" value="ECO:0007669"/>
    <property type="project" value="UniProtKB-KW"/>
</dbReference>
<accession>A0ABW4ZTN7</accession>
<comment type="similarity">
    <text evidence="1">Belongs to the RecJ family.</text>
</comment>
<sequence>MQLRKRWVMSDAAETDVQEFAEAMGVSTILARLLWRRGVRSREEAQRFLKPSLQNFYDPHLMKDMDKTVERIRRAIEQQEQVMVYGDYDADGATATSVLYLALRELGARVDYYIPDRFSEGYGLNGPAIEQASADGYRLVITVDNGISAVEQVALANRLGLDLIITDHHTPPEVLPDAYAILNPKQPGCQYPDRMLAGVGVVFKLVQALYGRLPHEFFDLAALGTVADLAPLQDENRLITAFGLQAMNESPRLGIKALIEAAGLEDKKITAGHIGFSFGPRINASGRLDSATYAVELLTCEDPLQAEKLAQFLEERNRERQELCEMIFAEAIELVDANPSWLDGRVLVVANRGWNEGVIGIVASRLVERYHRPTLVFSIGETSCKASARSIAGFDLYQALTRCADLLGHYGGHKMAAGLSLAEENLDRLRERLNEIAEEVLTAEDLIPALEIDMEVDLLEVDLSLVEQMQALAPFGFGNPSPRFALRGLALESTRAVGKDAAHLQVRVRKSGRQLDCIAFRRSEDQRLLDGLATVDIAGELAINEWRGRQSLQLVLGDWQPCPLQSFDARGCRDKFAWLEVHKEALTVLCFQKSNVEEIEKRLFGYPWNEGKYRLYHVQPSGEWLHVAGEDEPTACIVYYDLPLQVETFERSLDGLIPTQSLYFIQGQSDEIWLKQSLFDQLPEREAFAYAYRILRQVGRGTVTELLAQMQSPLNHNSLTHILQVFADLGFAICEDETYDVIRDAPKRPLSDSVYYQELRRRELALRQVGDLMLTASAETMREWLAQRIQARK</sequence>
<organism evidence="11 12">
    <name type="scientific">Tumebacillus lipolyticus</name>
    <dbReference type="NCBI Taxonomy" id="1280370"/>
    <lineage>
        <taxon>Bacteria</taxon>
        <taxon>Bacillati</taxon>
        <taxon>Bacillota</taxon>
        <taxon>Bacilli</taxon>
        <taxon>Bacillales</taxon>
        <taxon>Alicyclobacillaceae</taxon>
        <taxon>Tumebacillus</taxon>
    </lineage>
</organism>
<evidence type="ECO:0000259" key="8">
    <source>
        <dbReference type="Pfam" id="PF02272"/>
    </source>
</evidence>
<feature type="domain" description="Single-stranded-DNA-specific exonuclease RecJ C-terminal" evidence="9">
    <location>
        <begin position="565"/>
        <end position="785"/>
    </location>
</feature>
<keyword evidence="12" id="KW-1185">Reference proteome</keyword>
<evidence type="ECO:0000256" key="6">
    <source>
        <dbReference type="SAM" id="Coils"/>
    </source>
</evidence>
<evidence type="ECO:0000259" key="10">
    <source>
        <dbReference type="Pfam" id="PF17768"/>
    </source>
</evidence>
<name>A0ABW4ZTN7_9BACL</name>
<reference evidence="12" key="1">
    <citation type="journal article" date="2019" name="Int. J. Syst. Evol. Microbiol.">
        <title>The Global Catalogue of Microorganisms (GCM) 10K type strain sequencing project: providing services to taxonomists for standard genome sequencing and annotation.</title>
        <authorList>
            <consortium name="The Broad Institute Genomics Platform"/>
            <consortium name="The Broad Institute Genome Sequencing Center for Infectious Disease"/>
            <person name="Wu L."/>
            <person name="Ma J."/>
        </authorList>
    </citation>
    <scope>NUCLEOTIDE SEQUENCE [LARGE SCALE GENOMIC DNA]</scope>
    <source>
        <strain evidence="12">CGMCC 1.13574</strain>
    </source>
</reference>
<evidence type="ECO:0000256" key="3">
    <source>
        <dbReference type="ARBA" id="ARBA00022722"/>
    </source>
</evidence>
<dbReference type="Pfam" id="PF10141">
    <property type="entry name" value="ssDNA-exonuc_C"/>
    <property type="match status" value="1"/>
</dbReference>
<dbReference type="InterPro" id="IPR051673">
    <property type="entry name" value="SSDNA_exonuclease_RecJ"/>
</dbReference>
<dbReference type="InterPro" id="IPR001667">
    <property type="entry name" value="DDH_dom"/>
</dbReference>
<keyword evidence="5 11" id="KW-0269">Exonuclease</keyword>
<dbReference type="InterPro" id="IPR041122">
    <property type="entry name" value="RecJ_OB"/>
</dbReference>
<evidence type="ECO:0000256" key="5">
    <source>
        <dbReference type="ARBA" id="ARBA00022839"/>
    </source>
</evidence>
<dbReference type="Pfam" id="PF17768">
    <property type="entry name" value="RecJ_OB"/>
    <property type="match status" value="1"/>
</dbReference>
<feature type="domain" description="RecJ OB" evidence="10">
    <location>
        <begin position="452"/>
        <end position="557"/>
    </location>
</feature>
<comment type="caution">
    <text evidence="11">The sequence shown here is derived from an EMBL/GenBank/DDBJ whole genome shotgun (WGS) entry which is preliminary data.</text>
</comment>
<dbReference type="InterPro" id="IPR003156">
    <property type="entry name" value="DHHA1_dom"/>
</dbReference>